<dbReference type="GO" id="GO:0004519">
    <property type="term" value="F:endonuclease activity"/>
    <property type="evidence" value="ECO:0007669"/>
    <property type="project" value="UniProtKB-KW"/>
</dbReference>
<dbReference type="SUPFAM" id="SSF52980">
    <property type="entry name" value="Restriction endonuclease-like"/>
    <property type="match status" value="1"/>
</dbReference>
<keyword evidence="2" id="KW-0255">Endonuclease</keyword>
<organism evidence="2 3">
    <name type="scientific">Cylindrospermopsis curvispora GIHE-G1</name>
    <dbReference type="NCBI Taxonomy" id="2666332"/>
    <lineage>
        <taxon>Bacteria</taxon>
        <taxon>Bacillati</taxon>
        <taxon>Cyanobacteriota</taxon>
        <taxon>Cyanophyceae</taxon>
        <taxon>Nostocales</taxon>
        <taxon>Aphanizomenonaceae</taxon>
        <taxon>Cylindrospermopsis</taxon>
    </lineage>
</organism>
<sequence length="199" mass="23113">MTVSIIEQKKAEDKPKKVSTPEEYLSLEEKAEYKHEYRNGEIVAMVGGTTNHNEIVTNLCTTLKVALKGQHYRVFIGDVRLWIPRYNQYTYPDVMVISGDPVYYQGKTTITNPLLIIEVLSQSTQDYDRGTKFTHYRSIPELQEYILVDQYSVNIEQFTKTSQGQWLLTEYEKGAETFSMQSLKLQLNITDIYEQVEFA</sequence>
<protein>
    <submittedName>
        <fullName evidence="2">Uma2 family endonuclease</fullName>
    </submittedName>
</protein>
<dbReference type="InterPro" id="IPR012296">
    <property type="entry name" value="Nuclease_put_TT1808"/>
</dbReference>
<dbReference type="InterPro" id="IPR011335">
    <property type="entry name" value="Restrct_endonuc-II-like"/>
</dbReference>
<dbReference type="AlphaFoldDB" id="A0A7H0EZM1"/>
<gene>
    <name evidence="2" type="ORF">IAR63_15575</name>
</gene>
<dbReference type="EMBL" id="CP060822">
    <property type="protein sequence ID" value="QNP29237.1"/>
    <property type="molecule type" value="Genomic_DNA"/>
</dbReference>
<dbReference type="KEGG" id="ccur:IAR63_15575"/>
<dbReference type="InterPro" id="IPR008538">
    <property type="entry name" value="Uma2"/>
</dbReference>
<dbReference type="CDD" id="cd06260">
    <property type="entry name" value="DUF820-like"/>
    <property type="match status" value="1"/>
</dbReference>
<dbReference type="RefSeq" id="WP_096547520.1">
    <property type="nucleotide sequence ID" value="NZ_CP060822.1"/>
</dbReference>
<dbReference type="Proteomes" id="UP000516013">
    <property type="component" value="Chromosome"/>
</dbReference>
<dbReference type="PANTHER" id="PTHR36558">
    <property type="entry name" value="GLR1098 PROTEIN"/>
    <property type="match status" value="1"/>
</dbReference>
<accession>A0A7H0EZM1</accession>
<keyword evidence="2" id="KW-0540">Nuclease</keyword>
<keyword evidence="2" id="KW-0378">Hydrolase</keyword>
<evidence type="ECO:0000313" key="3">
    <source>
        <dbReference type="Proteomes" id="UP000516013"/>
    </source>
</evidence>
<evidence type="ECO:0000259" key="1">
    <source>
        <dbReference type="Pfam" id="PF05685"/>
    </source>
</evidence>
<proteinExistence type="predicted"/>
<name>A0A7H0EZM1_9CYAN</name>
<dbReference type="Pfam" id="PF05685">
    <property type="entry name" value="Uma2"/>
    <property type="match status" value="1"/>
</dbReference>
<reference evidence="2 3" key="1">
    <citation type="submission" date="2020-08" db="EMBL/GenBank/DDBJ databases">
        <title>Complete genome sequence of Raphidiopsis curvispora isolated from drinking water reservoir in South Korea.</title>
        <authorList>
            <person name="Jeong J."/>
        </authorList>
    </citation>
    <scope>NUCLEOTIDE SEQUENCE [LARGE SCALE GENOMIC DNA]</scope>
    <source>
        <strain evidence="2 3">GIHE-G1</strain>
    </source>
</reference>
<keyword evidence="3" id="KW-1185">Reference proteome</keyword>
<dbReference type="PANTHER" id="PTHR36558:SF1">
    <property type="entry name" value="RESTRICTION ENDONUCLEASE DOMAIN-CONTAINING PROTEIN-RELATED"/>
    <property type="match status" value="1"/>
</dbReference>
<dbReference type="Gene3D" id="3.90.1570.10">
    <property type="entry name" value="tt1808, chain A"/>
    <property type="match status" value="1"/>
</dbReference>
<evidence type="ECO:0000313" key="2">
    <source>
        <dbReference type="EMBL" id="QNP29237.1"/>
    </source>
</evidence>
<feature type="domain" description="Putative restriction endonuclease" evidence="1">
    <location>
        <begin position="21"/>
        <end position="188"/>
    </location>
</feature>